<evidence type="ECO:0000256" key="16">
    <source>
        <dbReference type="ARBA" id="ARBA00031847"/>
    </source>
</evidence>
<gene>
    <name evidence="19" type="ORF">BZG36_01514</name>
</gene>
<evidence type="ECO:0000256" key="15">
    <source>
        <dbReference type="ARBA" id="ARBA00023242"/>
    </source>
</evidence>
<evidence type="ECO:0000256" key="13">
    <source>
        <dbReference type="ARBA" id="ARBA00023172"/>
    </source>
</evidence>
<feature type="domain" description="VWFA" evidence="18">
    <location>
        <begin position="1"/>
        <end position="182"/>
    </location>
</feature>
<evidence type="ECO:0000259" key="18">
    <source>
        <dbReference type="PROSITE" id="PS50234"/>
    </source>
</evidence>
<dbReference type="SUPFAM" id="SSF53300">
    <property type="entry name" value="vWA-like"/>
    <property type="match status" value="1"/>
</dbReference>
<keyword evidence="14" id="KW-0234">DNA repair</keyword>
<dbReference type="Gene3D" id="2.40.290.10">
    <property type="match status" value="1"/>
</dbReference>
<evidence type="ECO:0000256" key="2">
    <source>
        <dbReference type="ARBA" id="ARBA00004574"/>
    </source>
</evidence>
<dbReference type="Gene3D" id="1.10.1600.10">
    <property type="match status" value="1"/>
</dbReference>
<evidence type="ECO:0000256" key="12">
    <source>
        <dbReference type="ARBA" id="ARBA00023125"/>
    </source>
</evidence>
<evidence type="ECO:0000313" key="19">
    <source>
        <dbReference type="EMBL" id="OZJ05657.1"/>
    </source>
</evidence>
<dbReference type="InterPro" id="IPR006164">
    <property type="entry name" value="DNA_bd_Ku70/Ku80"/>
</dbReference>
<keyword evidence="13" id="KW-0233">DNA recombination</keyword>
<evidence type="ECO:0000256" key="14">
    <source>
        <dbReference type="ARBA" id="ARBA00023204"/>
    </source>
</evidence>
<evidence type="ECO:0000256" key="3">
    <source>
        <dbReference type="ARBA" id="ARBA00007726"/>
    </source>
</evidence>
<evidence type="ECO:0000256" key="17">
    <source>
        <dbReference type="SAM" id="MobiDB-lite"/>
    </source>
</evidence>
<comment type="similarity">
    <text evidence="3">Belongs to the ku80 family.</text>
</comment>
<dbReference type="SUPFAM" id="SSF101420">
    <property type="entry name" value="C-terminal domain of Ku80"/>
    <property type="match status" value="1"/>
</dbReference>
<dbReference type="PROSITE" id="PS50234">
    <property type="entry name" value="VWFA"/>
    <property type="match status" value="1"/>
</dbReference>
<keyword evidence="8" id="KW-0378">Hydrolase</keyword>
<dbReference type="InterPro" id="IPR016194">
    <property type="entry name" value="SPOC-like_C_dom_sf"/>
</dbReference>
<dbReference type="GO" id="GO:0003684">
    <property type="term" value="F:damaged DNA binding"/>
    <property type="evidence" value="ECO:0007669"/>
    <property type="project" value="InterPro"/>
</dbReference>
<dbReference type="InterPro" id="IPR036465">
    <property type="entry name" value="vWFA_dom_sf"/>
</dbReference>
<evidence type="ECO:0000313" key="20">
    <source>
        <dbReference type="Proteomes" id="UP000242875"/>
    </source>
</evidence>
<proteinExistence type="inferred from homology"/>
<name>A0A261Y4W3_9FUNG</name>
<dbReference type="GO" id="GO:0003690">
    <property type="term" value="F:double-stranded DNA binding"/>
    <property type="evidence" value="ECO:0007669"/>
    <property type="project" value="TreeGrafter"/>
</dbReference>
<dbReference type="Proteomes" id="UP000242875">
    <property type="component" value="Unassembled WGS sequence"/>
</dbReference>
<protein>
    <recommendedName>
        <fullName evidence="4">ATP-dependent DNA helicase II subunit 2</fullName>
    </recommendedName>
    <alternativeName>
        <fullName evidence="16">ATP-dependent DNA helicase II subunit Ku80</fullName>
    </alternativeName>
</protein>
<evidence type="ECO:0000256" key="9">
    <source>
        <dbReference type="ARBA" id="ARBA00022806"/>
    </source>
</evidence>
<reference evidence="19 20" key="1">
    <citation type="journal article" date="2017" name="Mycologia">
        <title>Bifiguratus adelaidae, gen. et sp. nov., a new member of Mucoromycotina in endophytic and soil-dwelling habitats.</title>
        <authorList>
            <person name="Torres-Cruz T.J."/>
            <person name="Billingsley Tobias T.L."/>
            <person name="Almatruk M."/>
            <person name="Hesse C."/>
            <person name="Kuske C.R."/>
            <person name="Desiro A."/>
            <person name="Benucci G.M."/>
            <person name="Bonito G."/>
            <person name="Stajich J.E."/>
            <person name="Dunlap C."/>
            <person name="Arnold A.E."/>
            <person name="Porras-Alfaro A."/>
        </authorList>
    </citation>
    <scope>NUCLEOTIDE SEQUENCE [LARGE SCALE GENOMIC DNA]</scope>
    <source>
        <strain evidence="19 20">AZ0501</strain>
    </source>
</reference>
<dbReference type="InterPro" id="IPR036494">
    <property type="entry name" value="Ku_C_sf"/>
</dbReference>
<organism evidence="19 20">
    <name type="scientific">Bifiguratus adelaidae</name>
    <dbReference type="NCBI Taxonomy" id="1938954"/>
    <lineage>
        <taxon>Eukaryota</taxon>
        <taxon>Fungi</taxon>
        <taxon>Fungi incertae sedis</taxon>
        <taxon>Mucoromycota</taxon>
        <taxon>Mucoromycotina</taxon>
        <taxon>Endogonomycetes</taxon>
        <taxon>Endogonales</taxon>
        <taxon>Endogonales incertae sedis</taxon>
        <taxon>Bifiguratus</taxon>
    </lineage>
</organism>
<dbReference type="AlphaFoldDB" id="A0A261Y4W3"/>
<dbReference type="Gene3D" id="1.25.40.240">
    <property type="entry name" value="Ku, C-terminal domain"/>
    <property type="match status" value="1"/>
</dbReference>
<evidence type="ECO:0000256" key="1">
    <source>
        <dbReference type="ARBA" id="ARBA00004123"/>
    </source>
</evidence>
<dbReference type="GO" id="GO:0042162">
    <property type="term" value="F:telomeric DNA binding"/>
    <property type="evidence" value="ECO:0007669"/>
    <property type="project" value="InterPro"/>
</dbReference>
<comment type="caution">
    <text evidence="19">The sequence shown here is derived from an EMBL/GenBank/DDBJ whole genome shotgun (WGS) entry which is preliminary data.</text>
</comment>
<evidence type="ECO:0000256" key="7">
    <source>
        <dbReference type="ARBA" id="ARBA00022763"/>
    </source>
</evidence>
<keyword evidence="9" id="KW-0347">Helicase</keyword>
<dbReference type="PANTHER" id="PTHR12604:SF4">
    <property type="entry name" value="X-RAY REPAIR CROSS-COMPLEMENTING PROTEIN 5"/>
    <property type="match status" value="1"/>
</dbReference>
<dbReference type="SUPFAM" id="SSF100939">
    <property type="entry name" value="SPOC domain-like"/>
    <property type="match status" value="1"/>
</dbReference>
<dbReference type="InterPro" id="IPR005161">
    <property type="entry name" value="Ku_N"/>
</dbReference>
<evidence type="ECO:0000256" key="8">
    <source>
        <dbReference type="ARBA" id="ARBA00022801"/>
    </source>
</evidence>
<dbReference type="CDD" id="cd00873">
    <property type="entry name" value="KU80"/>
    <property type="match status" value="1"/>
</dbReference>
<comment type="subcellular location">
    <subcellularLocation>
        <location evidence="2">Chromosome</location>
        <location evidence="2">Telomere</location>
    </subcellularLocation>
    <subcellularLocation>
        <location evidence="1">Nucleus</location>
    </subcellularLocation>
</comment>
<dbReference type="GO" id="GO:0006310">
    <property type="term" value="P:DNA recombination"/>
    <property type="evidence" value="ECO:0007669"/>
    <property type="project" value="UniProtKB-KW"/>
</dbReference>
<dbReference type="SMART" id="SM00559">
    <property type="entry name" value="Ku78"/>
    <property type="match status" value="1"/>
</dbReference>
<sequence>MSGLDGAKKLITSMIEDKVITGRKMDQVAIILFGTEDTKNHLTEDGQYEHICEFSDISQPTLDLLREFKAVKTSTDVQADLLDALIVSLDMITTYCKKLKYIKRIILFTDGESDVNKEDVETIQEQFISQEITLTIVGVGFEGLESNVKQEGISKRKAENHKFLSEFVAGASGTLLTLQEALDESNAFRVKKVKPTTTYRGTLDLGDPIQHPDTAINIPVHMYPRTKEAKPPGAKKWSVLAESAAMEPSTSQGAVSRTHEVTLSRTYKLKPTEDEAGDINGIADLEGEQDIAQEDLEKAYSYGRTLVPIRKVDEEVLKLRTHKGLSILGFVKSDTLPRDYFIGETSVVCPNPNDFKSGRALSAFARSLDETGRYALVRYCRVEDAPPKLGVLIPYFEPDLDLLEYVELPFSEDIRRHTFSSLDKVVTTSGKVLTEHKLLPTNDMLDMMDEYIDGMDLDKAVTDDDGLNKLSGPCRDAVEYLKSEDAFNPGILRIHQAIKARALDPSVPIPPVDERLASQMKPLPNLLVANKDLIDRMKKTWEVKKVPSKSKGDGKRAYGAMASGVNHTGPGVDLESLLHRPAEGGVKREGENDDVDMDVRKLLGNKVTKVSTVDPVADFMAMVENRDEDLVTPAVEQMCRVITELVTVSFGDAFYDKALSCLVALRETCALENESDAFNAFLPELRATCVSQQGGRRSDFWDRVMEKRITLISADEAVDSSVSLAEAERFLQGEEAPSASSAPIEQDEDIVDTDDLLQNLE</sequence>
<dbReference type="Gene3D" id="3.40.50.410">
    <property type="entry name" value="von Willebrand factor, type A domain"/>
    <property type="match status" value="1"/>
</dbReference>
<evidence type="ECO:0000256" key="11">
    <source>
        <dbReference type="ARBA" id="ARBA00022895"/>
    </source>
</evidence>
<keyword evidence="5" id="KW-0158">Chromosome</keyword>
<dbReference type="GO" id="GO:0000723">
    <property type="term" value="P:telomere maintenance"/>
    <property type="evidence" value="ECO:0007669"/>
    <property type="project" value="InterPro"/>
</dbReference>
<dbReference type="GO" id="GO:0005524">
    <property type="term" value="F:ATP binding"/>
    <property type="evidence" value="ECO:0007669"/>
    <property type="project" value="UniProtKB-KW"/>
</dbReference>
<keyword evidence="12" id="KW-0238">DNA-binding</keyword>
<dbReference type="EMBL" id="MVBO01000012">
    <property type="protein sequence ID" value="OZJ05657.1"/>
    <property type="molecule type" value="Genomic_DNA"/>
</dbReference>
<dbReference type="Pfam" id="PF03731">
    <property type="entry name" value="Ku_N"/>
    <property type="match status" value="1"/>
</dbReference>
<dbReference type="GO" id="GO:0016787">
    <property type="term" value="F:hydrolase activity"/>
    <property type="evidence" value="ECO:0007669"/>
    <property type="project" value="UniProtKB-KW"/>
</dbReference>
<evidence type="ECO:0000256" key="4">
    <source>
        <dbReference type="ARBA" id="ARBA00021792"/>
    </source>
</evidence>
<keyword evidence="10" id="KW-0067">ATP-binding</keyword>
<feature type="compositionally biased region" description="Acidic residues" evidence="17">
    <location>
        <begin position="745"/>
        <end position="755"/>
    </location>
</feature>
<feature type="region of interest" description="Disordered" evidence="17">
    <location>
        <begin position="733"/>
        <end position="761"/>
    </location>
</feature>
<evidence type="ECO:0000256" key="6">
    <source>
        <dbReference type="ARBA" id="ARBA00022741"/>
    </source>
</evidence>
<keyword evidence="6" id="KW-0547">Nucleotide-binding</keyword>
<dbReference type="InterPro" id="IPR002035">
    <property type="entry name" value="VWF_A"/>
</dbReference>
<dbReference type="InterPro" id="IPR024193">
    <property type="entry name" value="Ku80"/>
</dbReference>
<dbReference type="Pfam" id="PF02735">
    <property type="entry name" value="Ku"/>
    <property type="match status" value="1"/>
</dbReference>
<accession>A0A261Y4W3</accession>
<dbReference type="InterPro" id="IPR014893">
    <property type="entry name" value="Ku_PK_bind"/>
</dbReference>
<evidence type="ECO:0000256" key="10">
    <source>
        <dbReference type="ARBA" id="ARBA00022840"/>
    </source>
</evidence>
<keyword evidence="7" id="KW-0227">DNA damage</keyword>
<dbReference type="Pfam" id="PF08785">
    <property type="entry name" value="Ku_PK_bind"/>
    <property type="match status" value="1"/>
</dbReference>
<dbReference type="GO" id="GO:0004386">
    <property type="term" value="F:helicase activity"/>
    <property type="evidence" value="ECO:0007669"/>
    <property type="project" value="UniProtKB-KW"/>
</dbReference>
<dbReference type="PANTHER" id="PTHR12604">
    <property type="entry name" value="KU AUTOANTIGEN DNA HELICASE"/>
    <property type="match status" value="1"/>
</dbReference>
<dbReference type="OrthoDB" id="30826at2759"/>
<dbReference type="GO" id="GO:0043564">
    <property type="term" value="C:Ku70:Ku80 complex"/>
    <property type="evidence" value="ECO:0007669"/>
    <property type="project" value="InterPro"/>
</dbReference>
<keyword evidence="15" id="KW-0539">Nucleus</keyword>
<dbReference type="GO" id="GO:0000781">
    <property type="term" value="C:chromosome, telomeric region"/>
    <property type="evidence" value="ECO:0007669"/>
    <property type="project" value="UniProtKB-SubCell"/>
</dbReference>
<keyword evidence="11" id="KW-0779">Telomere</keyword>
<dbReference type="GO" id="GO:0006303">
    <property type="term" value="P:double-strand break repair via nonhomologous end joining"/>
    <property type="evidence" value="ECO:0007669"/>
    <property type="project" value="InterPro"/>
</dbReference>
<keyword evidence="20" id="KW-1185">Reference proteome</keyword>
<evidence type="ECO:0000256" key="5">
    <source>
        <dbReference type="ARBA" id="ARBA00022454"/>
    </source>
</evidence>